<feature type="domain" description="Recombinase-like" evidence="1">
    <location>
        <begin position="6"/>
        <end position="75"/>
    </location>
</feature>
<organism evidence="2 3">
    <name type="scientific">Roseomonas acroporae</name>
    <dbReference type="NCBI Taxonomy" id="2937791"/>
    <lineage>
        <taxon>Bacteria</taxon>
        <taxon>Pseudomonadati</taxon>
        <taxon>Pseudomonadota</taxon>
        <taxon>Alphaproteobacteria</taxon>
        <taxon>Acetobacterales</taxon>
        <taxon>Roseomonadaceae</taxon>
        <taxon>Roseomonas</taxon>
    </lineage>
</organism>
<name>A0A9X1Y6R7_9PROT</name>
<proteinExistence type="predicted"/>
<dbReference type="AlphaFoldDB" id="A0A9X1Y6R7"/>
<evidence type="ECO:0000313" key="3">
    <source>
        <dbReference type="Proteomes" id="UP001139516"/>
    </source>
</evidence>
<dbReference type="Proteomes" id="UP001139516">
    <property type="component" value="Unassembled WGS sequence"/>
</dbReference>
<protein>
    <recommendedName>
        <fullName evidence="1">Recombinase-like domain-containing protein</fullName>
    </recommendedName>
</protein>
<gene>
    <name evidence="2" type="ORF">M0638_09100</name>
</gene>
<keyword evidence="3" id="KW-1185">Reference proteome</keyword>
<sequence>MSTYQFPALEVHQTRDHEPTEWEYSLADALESIFARGAKELPQVIEGLNNSRVRPPHGGAWTEQNFTALMQELGA</sequence>
<dbReference type="InterPro" id="IPR046789">
    <property type="entry name" value="HTH_62"/>
</dbReference>
<evidence type="ECO:0000313" key="2">
    <source>
        <dbReference type="EMBL" id="MCK8784536.1"/>
    </source>
</evidence>
<dbReference type="Pfam" id="PF20552">
    <property type="entry name" value="HTH_62"/>
    <property type="match status" value="1"/>
</dbReference>
<comment type="caution">
    <text evidence="2">The sequence shown here is derived from an EMBL/GenBank/DDBJ whole genome shotgun (WGS) entry which is preliminary data.</text>
</comment>
<dbReference type="EMBL" id="JALPRX010000034">
    <property type="protein sequence ID" value="MCK8784536.1"/>
    <property type="molecule type" value="Genomic_DNA"/>
</dbReference>
<dbReference type="RefSeq" id="WP_248666661.1">
    <property type="nucleotide sequence ID" value="NZ_JALPRX010000034.1"/>
</dbReference>
<evidence type="ECO:0000259" key="1">
    <source>
        <dbReference type="Pfam" id="PF20552"/>
    </source>
</evidence>
<reference evidence="2" key="1">
    <citation type="submission" date="2022-04" db="EMBL/GenBank/DDBJ databases">
        <title>Roseomonas acroporae sp. nov., isolated from coral Acropora digitifera.</title>
        <authorList>
            <person name="Sun H."/>
        </authorList>
    </citation>
    <scope>NUCLEOTIDE SEQUENCE</scope>
    <source>
        <strain evidence="2">NAR14</strain>
    </source>
</reference>
<accession>A0A9X1Y6R7</accession>